<keyword evidence="5 7" id="KW-0472">Membrane</keyword>
<comment type="subcellular location">
    <subcellularLocation>
        <location evidence="1">Cell membrane</location>
        <topology evidence="1">Multi-pass membrane protein</topology>
    </subcellularLocation>
</comment>
<name>A0A2T1A5N1_9ACTN</name>
<proteinExistence type="predicted"/>
<sequence>MGTVPARMADQTVTGTADTRAAEGHGPKPQSPTDITKPSWKFVLRKTIREYIKDGCMDLAAGLTYRSVLAIFPALLATLSLLGIFGQGQKTVDTLMGILSDLGASGTADTIEPVLSSLVKGPGAGLALIIGLVVALWSASGYVAAFGRAMNTIYGIREGRPIWKLRPAMMVVTIFVVVLCAAVAIALIVSGPAARAIGNALGLGSTAVMVWNIAKWPVILLVVVLIVAILYYTTPNLKQPKFKWVSIGAFVAIIVWVLASAGFAFYVTNFGNYNKTYGSLGGVIVFLLWLWITNLVLLFGAELDAEIERGRELQAGLAAEKRLRLPLRDTRTIEKAEKQEAEDLARARALRGSAGETDEPH</sequence>
<dbReference type="EMBL" id="PVUE01000001">
    <property type="protein sequence ID" value="PRZ43896.1"/>
    <property type="molecule type" value="Genomic_DNA"/>
</dbReference>
<evidence type="ECO:0000256" key="6">
    <source>
        <dbReference type="SAM" id="MobiDB-lite"/>
    </source>
</evidence>
<evidence type="ECO:0000256" key="1">
    <source>
        <dbReference type="ARBA" id="ARBA00004651"/>
    </source>
</evidence>
<feature type="transmembrane region" description="Helical" evidence="7">
    <location>
        <begin position="209"/>
        <end position="232"/>
    </location>
</feature>
<dbReference type="Proteomes" id="UP000237752">
    <property type="component" value="Unassembled WGS sequence"/>
</dbReference>
<organism evidence="8 9">
    <name type="scientific">Antricoccus suffuscus</name>
    <dbReference type="NCBI Taxonomy" id="1629062"/>
    <lineage>
        <taxon>Bacteria</taxon>
        <taxon>Bacillati</taxon>
        <taxon>Actinomycetota</taxon>
        <taxon>Actinomycetes</taxon>
        <taxon>Geodermatophilales</taxon>
        <taxon>Antricoccaceae</taxon>
        <taxon>Antricoccus</taxon>
    </lineage>
</organism>
<evidence type="ECO:0000256" key="2">
    <source>
        <dbReference type="ARBA" id="ARBA00022475"/>
    </source>
</evidence>
<evidence type="ECO:0000256" key="7">
    <source>
        <dbReference type="SAM" id="Phobius"/>
    </source>
</evidence>
<keyword evidence="9" id="KW-1185">Reference proteome</keyword>
<dbReference type="PANTHER" id="PTHR30213:SF0">
    <property type="entry name" value="UPF0761 MEMBRANE PROTEIN YIHY"/>
    <property type="match status" value="1"/>
</dbReference>
<evidence type="ECO:0000256" key="3">
    <source>
        <dbReference type="ARBA" id="ARBA00022692"/>
    </source>
</evidence>
<evidence type="ECO:0000256" key="4">
    <source>
        <dbReference type="ARBA" id="ARBA00022989"/>
    </source>
</evidence>
<keyword evidence="2" id="KW-1003">Cell membrane</keyword>
<feature type="region of interest" description="Disordered" evidence="6">
    <location>
        <begin position="1"/>
        <end position="36"/>
    </location>
</feature>
<evidence type="ECO:0000313" key="9">
    <source>
        <dbReference type="Proteomes" id="UP000237752"/>
    </source>
</evidence>
<feature type="transmembrane region" description="Helical" evidence="7">
    <location>
        <begin position="168"/>
        <end position="189"/>
    </location>
</feature>
<feature type="transmembrane region" description="Helical" evidence="7">
    <location>
        <begin position="124"/>
        <end position="147"/>
    </location>
</feature>
<keyword evidence="4 7" id="KW-1133">Transmembrane helix</keyword>
<feature type="transmembrane region" description="Helical" evidence="7">
    <location>
        <begin position="67"/>
        <end position="86"/>
    </location>
</feature>
<keyword evidence="3 7" id="KW-0812">Transmembrane</keyword>
<comment type="caution">
    <text evidence="8">The sequence shown here is derived from an EMBL/GenBank/DDBJ whole genome shotgun (WGS) entry which is preliminary data.</text>
</comment>
<protein>
    <submittedName>
        <fullName evidence="8">Membrane protein</fullName>
    </submittedName>
</protein>
<gene>
    <name evidence="8" type="ORF">CLV47_10120</name>
</gene>
<dbReference type="GO" id="GO:0005886">
    <property type="term" value="C:plasma membrane"/>
    <property type="evidence" value="ECO:0007669"/>
    <property type="project" value="UniProtKB-SubCell"/>
</dbReference>
<dbReference type="NCBIfam" id="TIGR00765">
    <property type="entry name" value="yihY_not_rbn"/>
    <property type="match status" value="1"/>
</dbReference>
<dbReference type="InterPro" id="IPR017039">
    <property type="entry name" value="Virul_fac_BrkB"/>
</dbReference>
<evidence type="ECO:0000313" key="8">
    <source>
        <dbReference type="EMBL" id="PRZ43896.1"/>
    </source>
</evidence>
<dbReference type="Pfam" id="PF03631">
    <property type="entry name" value="Virul_fac_BrkB"/>
    <property type="match status" value="1"/>
</dbReference>
<feature type="transmembrane region" description="Helical" evidence="7">
    <location>
        <begin position="279"/>
        <end position="301"/>
    </location>
</feature>
<feature type="transmembrane region" description="Helical" evidence="7">
    <location>
        <begin position="244"/>
        <end position="267"/>
    </location>
</feature>
<dbReference type="AlphaFoldDB" id="A0A2T1A5N1"/>
<dbReference type="PANTHER" id="PTHR30213">
    <property type="entry name" value="INNER MEMBRANE PROTEIN YHJD"/>
    <property type="match status" value="1"/>
</dbReference>
<accession>A0A2T1A5N1</accession>
<evidence type="ECO:0000256" key="5">
    <source>
        <dbReference type="ARBA" id="ARBA00023136"/>
    </source>
</evidence>
<reference evidence="8 9" key="1">
    <citation type="submission" date="2018-03" db="EMBL/GenBank/DDBJ databases">
        <title>Genomic Encyclopedia of Archaeal and Bacterial Type Strains, Phase II (KMG-II): from individual species to whole genera.</title>
        <authorList>
            <person name="Goeker M."/>
        </authorList>
    </citation>
    <scope>NUCLEOTIDE SEQUENCE [LARGE SCALE GENOMIC DNA]</scope>
    <source>
        <strain evidence="8 9">DSM 100065</strain>
    </source>
</reference>